<reference evidence="3 4" key="1">
    <citation type="submission" date="2019-05" db="EMBL/GenBank/DDBJ databases">
        <title>Nakamurella sp. N5BH11, whole genome shotgun sequence.</title>
        <authorList>
            <person name="Tuo L."/>
        </authorList>
    </citation>
    <scope>NUCLEOTIDE SEQUENCE [LARGE SCALE GENOMIC DNA]</scope>
    <source>
        <strain evidence="3 4">N5BH11</strain>
    </source>
</reference>
<dbReference type="SUPFAM" id="SSF141000">
    <property type="entry name" value="Glu-tRNAGln amidotransferase C subunit"/>
    <property type="match status" value="1"/>
</dbReference>
<evidence type="ECO:0000256" key="1">
    <source>
        <dbReference type="HAMAP-Rule" id="MF_00122"/>
    </source>
</evidence>
<dbReference type="Proteomes" id="UP000306985">
    <property type="component" value="Unassembled WGS sequence"/>
</dbReference>
<dbReference type="NCBIfam" id="TIGR00135">
    <property type="entry name" value="gatC"/>
    <property type="match status" value="1"/>
</dbReference>
<dbReference type="GO" id="GO:0006450">
    <property type="term" value="P:regulation of translational fidelity"/>
    <property type="evidence" value="ECO:0007669"/>
    <property type="project" value="InterPro"/>
</dbReference>
<feature type="region of interest" description="Disordered" evidence="2">
    <location>
        <begin position="78"/>
        <end position="101"/>
    </location>
</feature>
<dbReference type="GO" id="GO:0005524">
    <property type="term" value="F:ATP binding"/>
    <property type="evidence" value="ECO:0007669"/>
    <property type="project" value="UniProtKB-KW"/>
</dbReference>
<dbReference type="HAMAP" id="MF_00122">
    <property type="entry name" value="GatC"/>
    <property type="match status" value="1"/>
</dbReference>
<dbReference type="EMBL" id="SZZH01000001">
    <property type="protein sequence ID" value="TKV61453.1"/>
    <property type="molecule type" value="Genomic_DNA"/>
</dbReference>
<proteinExistence type="inferred from homology"/>
<dbReference type="Pfam" id="PF02686">
    <property type="entry name" value="GatC"/>
    <property type="match status" value="1"/>
</dbReference>
<dbReference type="GO" id="GO:0050567">
    <property type="term" value="F:glutaminyl-tRNA synthase (glutamine-hydrolyzing) activity"/>
    <property type="evidence" value="ECO:0007669"/>
    <property type="project" value="UniProtKB-UniRule"/>
</dbReference>
<dbReference type="GO" id="GO:0070681">
    <property type="term" value="P:glutaminyl-tRNAGln biosynthesis via transamidation"/>
    <property type="evidence" value="ECO:0007669"/>
    <property type="project" value="TreeGrafter"/>
</dbReference>
<organism evidence="3 4">
    <name type="scientific">Nakamurella flava</name>
    <dbReference type="NCBI Taxonomy" id="2576308"/>
    <lineage>
        <taxon>Bacteria</taxon>
        <taxon>Bacillati</taxon>
        <taxon>Actinomycetota</taxon>
        <taxon>Actinomycetes</taxon>
        <taxon>Nakamurellales</taxon>
        <taxon>Nakamurellaceae</taxon>
        <taxon>Nakamurella</taxon>
    </lineage>
</organism>
<dbReference type="InterPro" id="IPR036113">
    <property type="entry name" value="Asp/Glu-ADT_sf_sub_c"/>
</dbReference>
<accession>A0A4U6QLQ1</accession>
<keyword evidence="3" id="KW-0808">Transferase</keyword>
<name>A0A4U6QLQ1_9ACTN</name>
<evidence type="ECO:0000313" key="3">
    <source>
        <dbReference type="EMBL" id="TKV61453.1"/>
    </source>
</evidence>
<dbReference type="OrthoDB" id="5295223at2"/>
<dbReference type="GO" id="GO:0016740">
    <property type="term" value="F:transferase activity"/>
    <property type="evidence" value="ECO:0007669"/>
    <property type="project" value="UniProtKB-KW"/>
</dbReference>
<comment type="subunit">
    <text evidence="1">Heterotrimer of A, B and C subunits.</text>
</comment>
<comment type="function">
    <text evidence="1">Allows the formation of correctly charged Asn-tRNA(Asn) or Gln-tRNA(Gln) through the transamidation of misacylated Asp-tRNA(Asn) or Glu-tRNA(Gln) in organisms which lack either or both of asparaginyl-tRNA or glutaminyl-tRNA synthetases. The reaction takes place in the presence of glutamine and ATP through an activated phospho-Asp-tRNA(Asn) or phospho-Glu-tRNA(Gln).</text>
</comment>
<dbReference type="GO" id="GO:0006412">
    <property type="term" value="P:translation"/>
    <property type="evidence" value="ECO:0007669"/>
    <property type="project" value="UniProtKB-UniRule"/>
</dbReference>
<evidence type="ECO:0000256" key="2">
    <source>
        <dbReference type="SAM" id="MobiDB-lite"/>
    </source>
</evidence>
<gene>
    <name evidence="1 3" type="primary">gatC</name>
    <name evidence="3" type="ORF">FDO65_07715</name>
</gene>
<dbReference type="GO" id="GO:0050566">
    <property type="term" value="F:asparaginyl-tRNA synthase (glutamine-hydrolyzing) activity"/>
    <property type="evidence" value="ECO:0007669"/>
    <property type="project" value="RHEA"/>
</dbReference>
<dbReference type="InterPro" id="IPR003837">
    <property type="entry name" value="GatC"/>
</dbReference>
<evidence type="ECO:0000313" key="4">
    <source>
        <dbReference type="Proteomes" id="UP000306985"/>
    </source>
</evidence>
<keyword evidence="1" id="KW-0436">Ligase</keyword>
<dbReference type="Gene3D" id="1.10.20.60">
    <property type="entry name" value="Glu-tRNAGln amidotransferase C subunit, N-terminal domain"/>
    <property type="match status" value="1"/>
</dbReference>
<sequence>MSRPALTRDDVAHLAHLARLELTDSELDRYGDQLSVILSSVAEVTDAVGDQQIEPTSHAVPLTNVFRADEVRPGLTREQALDQAPAAEDGQFRVPQILGEE</sequence>
<comment type="catalytic activity">
    <reaction evidence="1">
        <text>L-glutamyl-tRNA(Gln) + L-glutamine + ATP + H2O = L-glutaminyl-tRNA(Gln) + L-glutamate + ADP + phosphate + H(+)</text>
        <dbReference type="Rhea" id="RHEA:17521"/>
        <dbReference type="Rhea" id="RHEA-COMP:9681"/>
        <dbReference type="Rhea" id="RHEA-COMP:9684"/>
        <dbReference type="ChEBI" id="CHEBI:15377"/>
        <dbReference type="ChEBI" id="CHEBI:15378"/>
        <dbReference type="ChEBI" id="CHEBI:29985"/>
        <dbReference type="ChEBI" id="CHEBI:30616"/>
        <dbReference type="ChEBI" id="CHEBI:43474"/>
        <dbReference type="ChEBI" id="CHEBI:58359"/>
        <dbReference type="ChEBI" id="CHEBI:78520"/>
        <dbReference type="ChEBI" id="CHEBI:78521"/>
        <dbReference type="ChEBI" id="CHEBI:456216"/>
    </reaction>
</comment>
<dbReference type="PANTHER" id="PTHR15004:SF0">
    <property type="entry name" value="GLUTAMYL-TRNA(GLN) AMIDOTRANSFERASE SUBUNIT C, MITOCHONDRIAL"/>
    <property type="match status" value="1"/>
</dbReference>
<comment type="catalytic activity">
    <reaction evidence="1">
        <text>L-aspartyl-tRNA(Asn) + L-glutamine + ATP + H2O = L-asparaginyl-tRNA(Asn) + L-glutamate + ADP + phosphate + 2 H(+)</text>
        <dbReference type="Rhea" id="RHEA:14513"/>
        <dbReference type="Rhea" id="RHEA-COMP:9674"/>
        <dbReference type="Rhea" id="RHEA-COMP:9677"/>
        <dbReference type="ChEBI" id="CHEBI:15377"/>
        <dbReference type="ChEBI" id="CHEBI:15378"/>
        <dbReference type="ChEBI" id="CHEBI:29985"/>
        <dbReference type="ChEBI" id="CHEBI:30616"/>
        <dbReference type="ChEBI" id="CHEBI:43474"/>
        <dbReference type="ChEBI" id="CHEBI:58359"/>
        <dbReference type="ChEBI" id="CHEBI:78515"/>
        <dbReference type="ChEBI" id="CHEBI:78516"/>
        <dbReference type="ChEBI" id="CHEBI:456216"/>
    </reaction>
</comment>
<comment type="similarity">
    <text evidence="1">Belongs to the GatC family.</text>
</comment>
<keyword evidence="1" id="KW-0067">ATP-binding</keyword>
<dbReference type="AlphaFoldDB" id="A0A4U6QLQ1"/>
<protein>
    <recommendedName>
        <fullName evidence="1">Aspartyl/glutamyl-tRNA(Asn/Gln) amidotransferase subunit C</fullName>
        <shortName evidence="1">Asp/Glu-ADT subunit C</shortName>
        <ecNumber evidence="1">6.3.5.-</ecNumber>
    </recommendedName>
</protein>
<comment type="caution">
    <text evidence="3">The sequence shown here is derived from an EMBL/GenBank/DDBJ whole genome shotgun (WGS) entry which is preliminary data.</text>
</comment>
<keyword evidence="1" id="KW-0648">Protein biosynthesis</keyword>
<keyword evidence="4" id="KW-1185">Reference proteome</keyword>
<dbReference type="EC" id="6.3.5.-" evidence="1"/>
<dbReference type="RefSeq" id="WP_137448757.1">
    <property type="nucleotide sequence ID" value="NZ_SZZH01000001.1"/>
</dbReference>
<dbReference type="PANTHER" id="PTHR15004">
    <property type="entry name" value="GLUTAMYL-TRNA(GLN) AMIDOTRANSFERASE SUBUNIT C, MITOCHONDRIAL"/>
    <property type="match status" value="1"/>
</dbReference>
<keyword evidence="1" id="KW-0547">Nucleotide-binding</keyword>